<dbReference type="eggNOG" id="ENOG502SRQF">
    <property type="taxonomic scope" value="Eukaryota"/>
</dbReference>
<feature type="compositionally biased region" description="Pro residues" evidence="1">
    <location>
        <begin position="250"/>
        <end position="262"/>
    </location>
</feature>
<feature type="signal peptide" evidence="2">
    <location>
        <begin position="1"/>
        <end position="30"/>
    </location>
</feature>
<evidence type="ECO:0000313" key="4">
    <source>
        <dbReference type="WBParaSite" id="Csp11.Scaffold629.g14429.t1"/>
    </source>
</evidence>
<evidence type="ECO:0000256" key="2">
    <source>
        <dbReference type="SAM" id="SignalP"/>
    </source>
</evidence>
<sequence length="500" mass="55584">MKKLNLIPHSSPNIPVMWLLLILFPSVIIAQNTFQNTIFDLPAQLGGEPVGVAAQAQGAPLFIQTADQKPPAPAAPQIPNAIPAAPQGQAVTPAPFTFPTLPTVAPFTLPSHPTLAPFTLLTHAPFTFPTHPPLVFPPPSTPAPFVPPSPYAFVPQQGYQQQNNFQPYNGYPQQQQQQQGNQYYNNGFYNQQQQYNGFNNNNNQQQQFYNNNNNNFNQQQQVVQQPQQPQTPQQSQQPQPQVAHQVVQPVPQPSQPQQPLPQPQRSGPQQVQSFESNTQIVQPVRAVQANAQVVQPVIRPSANAVATAVVDTESSARKATEFNKSNGIEQPKPAHAEKASLDAEVDANVDRHLWFAADYDVKQCRKSLNGIGVRFQKKFPSYLQKGGKDRELAELVEQRLLECERKSSASHWDKVDTLLQKISLTKSEEGECRAGLIQERISCVNLLKYTCQFVDSSYHFKLVPARITIQEARQAESGAEKCRQVIRIVKQRLESGAVTL</sequence>
<dbReference type="WBParaSite" id="Csp11.Scaffold629.g14429.t1">
    <property type="protein sequence ID" value="Csp11.Scaffold629.g14429.t1"/>
    <property type="gene ID" value="Csp11.Scaffold629.g14429"/>
</dbReference>
<accession>A0A1I7U3B9</accession>
<feature type="region of interest" description="Disordered" evidence="1">
    <location>
        <begin position="192"/>
        <end position="275"/>
    </location>
</feature>
<keyword evidence="3" id="KW-1185">Reference proteome</keyword>
<feature type="compositionally biased region" description="Low complexity" evidence="1">
    <location>
        <begin position="192"/>
        <end position="249"/>
    </location>
</feature>
<proteinExistence type="predicted"/>
<evidence type="ECO:0000256" key="1">
    <source>
        <dbReference type="SAM" id="MobiDB-lite"/>
    </source>
</evidence>
<keyword evidence="2" id="KW-0732">Signal</keyword>
<evidence type="ECO:0000313" key="3">
    <source>
        <dbReference type="Proteomes" id="UP000095282"/>
    </source>
</evidence>
<dbReference type="Proteomes" id="UP000095282">
    <property type="component" value="Unplaced"/>
</dbReference>
<feature type="chain" id="PRO_5009308369" evidence="2">
    <location>
        <begin position="31"/>
        <end position="500"/>
    </location>
</feature>
<organism evidence="3 4">
    <name type="scientific">Caenorhabditis tropicalis</name>
    <dbReference type="NCBI Taxonomy" id="1561998"/>
    <lineage>
        <taxon>Eukaryota</taxon>
        <taxon>Metazoa</taxon>
        <taxon>Ecdysozoa</taxon>
        <taxon>Nematoda</taxon>
        <taxon>Chromadorea</taxon>
        <taxon>Rhabditida</taxon>
        <taxon>Rhabditina</taxon>
        <taxon>Rhabditomorpha</taxon>
        <taxon>Rhabditoidea</taxon>
        <taxon>Rhabditidae</taxon>
        <taxon>Peloderinae</taxon>
        <taxon>Caenorhabditis</taxon>
    </lineage>
</organism>
<reference evidence="4" key="1">
    <citation type="submission" date="2016-11" db="UniProtKB">
        <authorList>
            <consortium name="WormBaseParasite"/>
        </authorList>
    </citation>
    <scope>IDENTIFICATION</scope>
</reference>
<name>A0A1I7U3B9_9PELO</name>
<dbReference type="STRING" id="1561998.A0A1I7U3B9"/>
<dbReference type="AlphaFoldDB" id="A0A1I7U3B9"/>
<protein>
    <submittedName>
        <fullName evidence="4">Uncharacterized protein</fullName>
    </submittedName>
</protein>